<dbReference type="AlphaFoldDB" id="A0A2V3VZD2"/>
<dbReference type="Proteomes" id="UP000247978">
    <property type="component" value="Unassembled WGS sequence"/>
</dbReference>
<gene>
    <name evidence="1" type="ORF">DFR56_10899</name>
</gene>
<sequence length="95" mass="11175">MPFITGKHGRNTHKLTRISITLIPQTENFTVGLGNQINNLFFTAFLTNSRIDYVKDLVIDGTKNYLTIRMIIFHQPSYFSIDQFFRFQQLIRPHL</sequence>
<comment type="caution">
    <text evidence="1">The sequence shown here is derived from an EMBL/GenBank/DDBJ whole genome shotgun (WGS) entry which is preliminary data.</text>
</comment>
<accession>A0A2V3VZD2</accession>
<reference evidence="1 2" key="1">
    <citation type="submission" date="2018-05" db="EMBL/GenBank/DDBJ databases">
        <title>Genomic Encyclopedia of Type Strains, Phase IV (KMG-IV): sequencing the most valuable type-strain genomes for metagenomic binning, comparative biology and taxonomic classification.</title>
        <authorList>
            <person name="Goeker M."/>
        </authorList>
    </citation>
    <scope>NUCLEOTIDE SEQUENCE [LARGE SCALE GENOMIC DNA]</scope>
    <source>
        <strain evidence="1 2">DSM 28556</strain>
    </source>
</reference>
<organism evidence="1 2">
    <name type="scientific">Pseudogracilibacillus auburnensis</name>
    <dbReference type="NCBI Taxonomy" id="1494959"/>
    <lineage>
        <taxon>Bacteria</taxon>
        <taxon>Bacillati</taxon>
        <taxon>Bacillota</taxon>
        <taxon>Bacilli</taxon>
        <taxon>Bacillales</taxon>
        <taxon>Bacillaceae</taxon>
        <taxon>Pseudogracilibacillus</taxon>
    </lineage>
</organism>
<evidence type="ECO:0000313" key="2">
    <source>
        <dbReference type="Proteomes" id="UP000247978"/>
    </source>
</evidence>
<evidence type="ECO:0000313" key="1">
    <source>
        <dbReference type="EMBL" id="PXW86284.1"/>
    </source>
</evidence>
<dbReference type="EMBL" id="QJJQ01000008">
    <property type="protein sequence ID" value="PXW86284.1"/>
    <property type="molecule type" value="Genomic_DNA"/>
</dbReference>
<keyword evidence="2" id="KW-1185">Reference proteome</keyword>
<protein>
    <submittedName>
        <fullName evidence="1">Uncharacterized protein</fullName>
    </submittedName>
</protein>
<proteinExistence type="predicted"/>
<name>A0A2V3VZD2_9BACI</name>